<dbReference type="GO" id="GO:0003924">
    <property type="term" value="F:GTPase activity"/>
    <property type="evidence" value="ECO:0007669"/>
    <property type="project" value="TreeGrafter"/>
</dbReference>
<dbReference type="AlphaFoldDB" id="A0A8B7V054"/>
<dbReference type="GO" id="GO:0035458">
    <property type="term" value="P:cellular response to interferon-beta"/>
    <property type="evidence" value="ECO:0007669"/>
    <property type="project" value="TreeGrafter"/>
</dbReference>
<dbReference type="InterPro" id="IPR007743">
    <property type="entry name" value="Immunity-related_GTPase-like"/>
</dbReference>
<dbReference type="RefSeq" id="XP_020025109.1">
    <property type="nucleotide sequence ID" value="XM_020169520.1"/>
</dbReference>
<evidence type="ECO:0000256" key="4">
    <source>
        <dbReference type="ARBA" id="ARBA00023134"/>
    </source>
</evidence>
<organism evidence="7">
    <name type="scientific">Castor canadensis</name>
    <name type="common">American beaver</name>
    <dbReference type="NCBI Taxonomy" id="51338"/>
    <lineage>
        <taxon>Eukaryota</taxon>
        <taxon>Metazoa</taxon>
        <taxon>Chordata</taxon>
        <taxon>Craniata</taxon>
        <taxon>Vertebrata</taxon>
        <taxon>Euteleostomi</taxon>
        <taxon>Mammalia</taxon>
        <taxon>Eutheria</taxon>
        <taxon>Euarchontoglires</taxon>
        <taxon>Glires</taxon>
        <taxon>Rodentia</taxon>
        <taxon>Castorimorpha</taxon>
        <taxon>Castoridae</taxon>
        <taxon>Castor</taxon>
    </lineage>
</organism>
<evidence type="ECO:0000256" key="1">
    <source>
        <dbReference type="ARBA" id="ARBA00005429"/>
    </source>
</evidence>
<comment type="similarity">
    <text evidence="1">Belongs to the TRAFAC class dynamin-like GTPase superfamily. IRG family.</text>
</comment>
<protein>
    <submittedName>
        <fullName evidence="7 8">T-cell-specific guanine nucleotide triphosphate-binding protein 1-like</fullName>
    </submittedName>
</protein>
<dbReference type="RefSeq" id="XP_073913180.1">
    <property type="nucleotide sequence ID" value="XM_074057079.1"/>
</dbReference>
<evidence type="ECO:0000313" key="6">
    <source>
        <dbReference type="Proteomes" id="UP001732720"/>
    </source>
</evidence>
<dbReference type="SUPFAM" id="SSF52540">
    <property type="entry name" value="P-loop containing nucleoside triphosphate hydrolases"/>
    <property type="match status" value="1"/>
</dbReference>
<dbReference type="FunFam" id="3.40.50.300:FF:000541">
    <property type="entry name" value="Immunity related GTPase M"/>
    <property type="match status" value="1"/>
</dbReference>
<keyword evidence="2" id="KW-0547">Nucleotide-binding</keyword>
<evidence type="ECO:0000259" key="5">
    <source>
        <dbReference type="PROSITE" id="PS51716"/>
    </source>
</evidence>
<keyword evidence="4" id="KW-0342">GTP-binding</keyword>
<reference evidence="7 8" key="1">
    <citation type="submission" date="2025-04" db="UniProtKB">
        <authorList>
            <consortium name="RefSeq"/>
        </authorList>
    </citation>
    <scope>IDENTIFICATION</scope>
    <source>
        <tissue evidence="7 8">Leukocyte</tissue>
    </source>
</reference>
<dbReference type="Gene3D" id="3.40.50.300">
    <property type="entry name" value="P-loop containing nucleotide triphosphate hydrolases"/>
    <property type="match status" value="1"/>
</dbReference>
<evidence type="ECO:0000313" key="7">
    <source>
        <dbReference type="RefSeq" id="XP_020025108.1"/>
    </source>
</evidence>
<dbReference type="PANTHER" id="PTHR32341">
    <property type="entry name" value="INTERFERON-INDUCIBLE GTPASE"/>
    <property type="match status" value="1"/>
</dbReference>
<dbReference type="OrthoDB" id="422720at2759"/>
<dbReference type="InterPro" id="IPR051515">
    <property type="entry name" value="IRG"/>
</dbReference>
<keyword evidence="3" id="KW-0378">Hydrolase</keyword>
<proteinExistence type="inferred from homology"/>
<dbReference type="GeneID" id="109690273"/>
<dbReference type="InterPro" id="IPR027417">
    <property type="entry name" value="P-loop_NTPase"/>
</dbReference>
<gene>
    <name evidence="7 8" type="primary">LOC109690273</name>
</gene>
<dbReference type="CDD" id="cd04104">
    <property type="entry name" value="p47_IIGP_like"/>
    <property type="match status" value="1"/>
</dbReference>
<dbReference type="PANTHER" id="PTHR32341:SF15">
    <property type="entry name" value="INTERFERON-GAMMA-INDUCIBLE GTPASE 10-RELATED"/>
    <property type="match status" value="1"/>
</dbReference>
<dbReference type="Proteomes" id="UP001732720">
    <property type="component" value="Chromosome 16"/>
</dbReference>
<dbReference type="RefSeq" id="XP_020025108.1">
    <property type="nucleotide sequence ID" value="XM_020169519.1"/>
</dbReference>
<evidence type="ECO:0000256" key="3">
    <source>
        <dbReference type="ARBA" id="ARBA00022801"/>
    </source>
</evidence>
<dbReference type="PROSITE" id="PS51716">
    <property type="entry name" value="G_IRG"/>
    <property type="match status" value="1"/>
</dbReference>
<feature type="domain" description="IRG-type G" evidence="5">
    <location>
        <begin position="69"/>
        <end position="251"/>
    </location>
</feature>
<dbReference type="GO" id="GO:0000045">
    <property type="term" value="P:autophagosome assembly"/>
    <property type="evidence" value="ECO:0007669"/>
    <property type="project" value="TreeGrafter"/>
</dbReference>
<name>A0A8B7V054_CASCN</name>
<dbReference type="GO" id="GO:0005525">
    <property type="term" value="F:GTP binding"/>
    <property type="evidence" value="ECO:0007669"/>
    <property type="project" value="UniProtKB-KW"/>
</dbReference>
<evidence type="ECO:0000313" key="8">
    <source>
        <dbReference type="RefSeq" id="XP_020025109.1"/>
    </source>
</evidence>
<dbReference type="KEGG" id="ccan:109690273"/>
<dbReference type="GO" id="GO:0005789">
    <property type="term" value="C:endoplasmic reticulum membrane"/>
    <property type="evidence" value="ECO:0007669"/>
    <property type="project" value="TreeGrafter"/>
</dbReference>
<accession>A0A8B7V054</accession>
<dbReference type="InterPro" id="IPR030385">
    <property type="entry name" value="G_IRG_dom"/>
</dbReference>
<sequence>MGQTSSSTPSQTKTHDIASSFDKFFKNYKMESKILSQETITLIKSHMEKGDTQKTFSAINDALKDLENAPLSIAVTGETGSGKSTFINALRGVGHEENGAAATGAVETTMVRTPYQHPKFPNVTIWDLPGVGSTNFQPQKYLNEMRFGEYDFFLIISSTRFKAHDEKLAKAIVKMKKKFYFVRTKVDSDLYNEQRTKPNTFKKDKVLKNIQDSCVAELNKVDGAAPQVFLVSSIDVCDYDFPTLENTLLRELPAQKRYIFMQCLPSVTEAAIDRRREALKQKVWLEALKAGASAIVPMVGFISDNDVEKLEETLMLYRSYFRLDDASLENMAKDLHVSVKELKAHIKSPHLMSVERDESLGEKLMKYIENIILATGGLVASGLYFTKIFYLQNYFLDTVANDAKVLLKTEDLFGTQASE</sequence>
<dbReference type="GO" id="GO:0045087">
    <property type="term" value="P:innate immune response"/>
    <property type="evidence" value="ECO:0007669"/>
    <property type="project" value="TreeGrafter"/>
</dbReference>
<dbReference type="Pfam" id="PF05049">
    <property type="entry name" value="IIGP"/>
    <property type="match status" value="1"/>
</dbReference>
<keyword evidence="6" id="KW-1185">Reference proteome</keyword>
<evidence type="ECO:0000256" key="2">
    <source>
        <dbReference type="ARBA" id="ARBA00022741"/>
    </source>
</evidence>